<dbReference type="KEGG" id="hcu:MUN79_08960"/>
<proteinExistence type="predicted"/>
<evidence type="ECO:0000313" key="1">
    <source>
        <dbReference type="EMBL" id="UOQ74002.1"/>
    </source>
</evidence>
<keyword evidence="2" id="KW-1185">Reference proteome</keyword>
<name>A0A8T9QAH7_9BACT</name>
<dbReference type="Proteomes" id="UP000831796">
    <property type="component" value="Chromosome"/>
</dbReference>
<dbReference type="EMBL" id="CP095046">
    <property type="protein sequence ID" value="UOQ74002.1"/>
    <property type="molecule type" value="Genomic_DNA"/>
</dbReference>
<sequence>MYYTAGYYLVIPKHEQGTVNGHTFTNRSWSVSTYISHVYPGIWGFKWAYSNRQVPKAYSPLPEELASLHTWIEAEFGQGNYGWPGFFLSQEKAFEFKHKFLAALPGVKLLGIFLHEEYYAAALTWLQPNNGTEWTDLRTLLGQQVVEPSAGEEIGFDLLGLLDFGGYEPFSYHVLEAEYQHTFGIALNTYGLFTKPADCQQVAAYTDTIADEPAFWLPFKVKLFACHS</sequence>
<dbReference type="RefSeq" id="WP_244677346.1">
    <property type="nucleotide sequence ID" value="NZ_CP095046.1"/>
</dbReference>
<evidence type="ECO:0000313" key="2">
    <source>
        <dbReference type="Proteomes" id="UP000831796"/>
    </source>
</evidence>
<organism evidence="1 2">
    <name type="scientific">Hymenobacter cellulosilyticus</name>
    <dbReference type="NCBI Taxonomy" id="2932248"/>
    <lineage>
        <taxon>Bacteria</taxon>
        <taxon>Pseudomonadati</taxon>
        <taxon>Bacteroidota</taxon>
        <taxon>Cytophagia</taxon>
        <taxon>Cytophagales</taxon>
        <taxon>Hymenobacteraceae</taxon>
        <taxon>Hymenobacter</taxon>
    </lineage>
</organism>
<gene>
    <name evidence="1" type="ORF">MUN79_08960</name>
</gene>
<accession>A0A8T9QAH7</accession>
<protein>
    <submittedName>
        <fullName evidence="1">Uncharacterized protein</fullName>
    </submittedName>
</protein>
<dbReference type="AlphaFoldDB" id="A0A8T9QAH7"/>
<reference evidence="1" key="1">
    <citation type="submission" date="2022-04" db="EMBL/GenBank/DDBJ databases">
        <title>Hymenobacter sp. isolated from the air.</title>
        <authorList>
            <person name="Won M."/>
            <person name="Lee C.-M."/>
            <person name="Woen H.-Y."/>
            <person name="Kwon S.-W."/>
        </authorList>
    </citation>
    <scope>NUCLEOTIDE SEQUENCE</scope>
    <source>
        <strain evidence="1">5116S-3</strain>
    </source>
</reference>